<evidence type="ECO:0000256" key="4">
    <source>
        <dbReference type="ARBA" id="ARBA00023125"/>
    </source>
</evidence>
<proteinExistence type="inferred from homology"/>
<dbReference type="Proteomes" id="UP001596105">
    <property type="component" value="Unassembled WGS sequence"/>
</dbReference>
<dbReference type="Pfam" id="PF04545">
    <property type="entry name" value="Sigma70_r4"/>
    <property type="match status" value="1"/>
</dbReference>
<evidence type="ECO:0000256" key="5">
    <source>
        <dbReference type="ARBA" id="ARBA00023163"/>
    </source>
</evidence>
<dbReference type="Gene3D" id="1.10.10.10">
    <property type="entry name" value="Winged helix-like DNA-binding domain superfamily/Winged helix DNA-binding domain"/>
    <property type="match status" value="1"/>
</dbReference>
<dbReference type="Gene3D" id="1.10.1740.10">
    <property type="match status" value="1"/>
</dbReference>
<evidence type="ECO:0000256" key="3">
    <source>
        <dbReference type="ARBA" id="ARBA00023082"/>
    </source>
</evidence>
<evidence type="ECO:0000313" key="9">
    <source>
        <dbReference type="EMBL" id="MFC5467595.1"/>
    </source>
</evidence>
<feature type="domain" description="RNA polymerase sigma-70 region 4" evidence="8">
    <location>
        <begin position="132"/>
        <end position="178"/>
    </location>
</feature>
<evidence type="ECO:0000256" key="1">
    <source>
        <dbReference type="ARBA" id="ARBA00010641"/>
    </source>
</evidence>
<keyword evidence="2" id="KW-0805">Transcription regulation</keyword>
<evidence type="ECO:0000259" key="8">
    <source>
        <dbReference type="Pfam" id="PF04545"/>
    </source>
</evidence>
<feature type="domain" description="RNA polymerase sigma-70 region 2" evidence="7">
    <location>
        <begin position="24"/>
        <end position="92"/>
    </location>
</feature>
<dbReference type="SUPFAM" id="SSF88659">
    <property type="entry name" value="Sigma3 and sigma4 domains of RNA polymerase sigma factors"/>
    <property type="match status" value="1"/>
</dbReference>
<comment type="caution">
    <text evidence="9">The sequence shown here is derived from an EMBL/GenBank/DDBJ whole genome shotgun (WGS) entry which is preliminary data.</text>
</comment>
<comment type="similarity">
    <text evidence="1">Belongs to the sigma-70 factor family. ECF subfamily.</text>
</comment>
<dbReference type="EMBL" id="JBHSMH010000005">
    <property type="protein sequence ID" value="MFC5467595.1"/>
    <property type="molecule type" value="Genomic_DNA"/>
</dbReference>
<dbReference type="CDD" id="cd06171">
    <property type="entry name" value="Sigma70_r4"/>
    <property type="match status" value="1"/>
</dbReference>
<dbReference type="SUPFAM" id="SSF88946">
    <property type="entry name" value="Sigma2 domain of RNA polymerase sigma factors"/>
    <property type="match status" value="1"/>
</dbReference>
<accession>A0ABW0LNW5</accession>
<dbReference type="Pfam" id="PF04542">
    <property type="entry name" value="Sigma70_r2"/>
    <property type="match status" value="1"/>
</dbReference>
<dbReference type="InterPro" id="IPR007627">
    <property type="entry name" value="RNA_pol_sigma70_r2"/>
</dbReference>
<organism evidence="9 10">
    <name type="scientific">Cohnella suwonensis</name>
    <dbReference type="NCBI Taxonomy" id="696072"/>
    <lineage>
        <taxon>Bacteria</taxon>
        <taxon>Bacillati</taxon>
        <taxon>Bacillota</taxon>
        <taxon>Bacilli</taxon>
        <taxon>Bacillales</taxon>
        <taxon>Paenibacillaceae</taxon>
        <taxon>Cohnella</taxon>
    </lineage>
</organism>
<feature type="region of interest" description="Disordered" evidence="6">
    <location>
        <begin position="104"/>
        <end position="131"/>
    </location>
</feature>
<evidence type="ECO:0000259" key="7">
    <source>
        <dbReference type="Pfam" id="PF04542"/>
    </source>
</evidence>
<dbReference type="InterPro" id="IPR014284">
    <property type="entry name" value="RNA_pol_sigma-70_dom"/>
</dbReference>
<keyword evidence="5" id="KW-0804">Transcription</keyword>
<sequence length="188" mass="21854">MPIRTDGDLLRQIRERSQDAMEQLYDRYARLVYSFARRVCGNEALAREVVQHVFTRLWTTKAEYDAGKGAFQSWLITVTRRIAIDIVRRERRHQAAMPIEEIQERADSAGQDDPETAAMQNAERSEIASAAKRLSEPQQRVIELLYWKGYTLQEIANMGGEPVGTVKNRLHQALKKLRLHLMEMKEER</sequence>
<dbReference type="PANTHER" id="PTHR43133:SF62">
    <property type="entry name" value="RNA POLYMERASE SIGMA FACTOR SIGZ"/>
    <property type="match status" value="1"/>
</dbReference>
<dbReference type="PANTHER" id="PTHR43133">
    <property type="entry name" value="RNA POLYMERASE ECF-TYPE SIGMA FACTO"/>
    <property type="match status" value="1"/>
</dbReference>
<dbReference type="RefSeq" id="WP_209742839.1">
    <property type="nucleotide sequence ID" value="NZ_JBHSMH010000005.1"/>
</dbReference>
<name>A0ABW0LNW5_9BACL</name>
<dbReference type="InterPro" id="IPR013324">
    <property type="entry name" value="RNA_pol_sigma_r3/r4-like"/>
</dbReference>
<dbReference type="InterPro" id="IPR013325">
    <property type="entry name" value="RNA_pol_sigma_r2"/>
</dbReference>
<keyword evidence="4" id="KW-0238">DNA-binding</keyword>
<keyword evidence="10" id="KW-1185">Reference proteome</keyword>
<dbReference type="InterPro" id="IPR007630">
    <property type="entry name" value="RNA_pol_sigma70_r4"/>
</dbReference>
<keyword evidence="3" id="KW-0731">Sigma factor</keyword>
<evidence type="ECO:0000256" key="2">
    <source>
        <dbReference type="ARBA" id="ARBA00023015"/>
    </source>
</evidence>
<dbReference type="InterPro" id="IPR036388">
    <property type="entry name" value="WH-like_DNA-bd_sf"/>
</dbReference>
<gene>
    <name evidence="9" type="ORF">ACFPPD_02625</name>
</gene>
<evidence type="ECO:0000313" key="10">
    <source>
        <dbReference type="Proteomes" id="UP001596105"/>
    </source>
</evidence>
<reference evidence="10" key="1">
    <citation type="journal article" date="2019" name="Int. J. Syst. Evol. Microbiol.">
        <title>The Global Catalogue of Microorganisms (GCM) 10K type strain sequencing project: providing services to taxonomists for standard genome sequencing and annotation.</title>
        <authorList>
            <consortium name="The Broad Institute Genomics Platform"/>
            <consortium name="The Broad Institute Genome Sequencing Center for Infectious Disease"/>
            <person name="Wu L."/>
            <person name="Ma J."/>
        </authorList>
    </citation>
    <scope>NUCLEOTIDE SEQUENCE [LARGE SCALE GENOMIC DNA]</scope>
    <source>
        <strain evidence="10">CCUG 57113</strain>
    </source>
</reference>
<dbReference type="NCBIfam" id="TIGR02937">
    <property type="entry name" value="sigma70-ECF"/>
    <property type="match status" value="1"/>
</dbReference>
<dbReference type="InterPro" id="IPR039425">
    <property type="entry name" value="RNA_pol_sigma-70-like"/>
</dbReference>
<protein>
    <submittedName>
        <fullName evidence="9">RNA polymerase sigma factor</fullName>
    </submittedName>
</protein>
<evidence type="ECO:0000256" key="6">
    <source>
        <dbReference type="SAM" id="MobiDB-lite"/>
    </source>
</evidence>